<organism evidence="8 9">
    <name type="scientific">Encephalitozoon romaleae (strain SJ-2008)</name>
    <name type="common">Microsporidian parasite</name>
    <dbReference type="NCBI Taxonomy" id="1178016"/>
    <lineage>
        <taxon>Eukaryota</taxon>
        <taxon>Fungi</taxon>
        <taxon>Fungi incertae sedis</taxon>
        <taxon>Microsporidia</taxon>
        <taxon>Unikaryonidae</taxon>
        <taxon>Encephalitozoon</taxon>
    </lineage>
</organism>
<evidence type="ECO:0000313" key="9">
    <source>
        <dbReference type="Proteomes" id="UP000010094"/>
    </source>
</evidence>
<protein>
    <submittedName>
        <fullName evidence="8">Histone acetyltransferase</fullName>
    </submittedName>
</protein>
<dbReference type="InterPro" id="IPR022052">
    <property type="entry name" value="Histone-bd_RBBP4-like_N"/>
</dbReference>
<dbReference type="PROSITE" id="PS00678">
    <property type="entry name" value="WD_REPEATS_1"/>
    <property type="match status" value="2"/>
</dbReference>
<dbReference type="EMBL" id="CP003524">
    <property type="protein sequence ID" value="AFN83321.1"/>
    <property type="molecule type" value="Genomic_DNA"/>
</dbReference>
<feature type="repeat" description="WD" evidence="6">
    <location>
        <begin position="245"/>
        <end position="278"/>
    </location>
</feature>
<dbReference type="KEGG" id="ero:EROM_070700"/>
<feature type="repeat" description="WD" evidence="6">
    <location>
        <begin position="289"/>
        <end position="324"/>
    </location>
</feature>
<dbReference type="InterPro" id="IPR020472">
    <property type="entry name" value="WD40_PAC1"/>
</dbReference>
<sequence length="384" mass="43409">MNSQVLEQKVINEEYKVWKKNVPYLYDLMFSHTLQWPSLSVQWFPDVRRDEDIGRTTQRLLLSTHTSGSEDEYIMIVNVEFPDEFDESLNEEVNGDMRLKIVQRISVMDEANRVRYNPSACNILAVRSDISDVHIYDYTKHLSHEKIPRPDMVLRGHESGGFGLSWNNLSPGEVASCGEDGNVCVFDITQESSLVSPMVTLSRHKAAVNDCSFGFFDKELLSSVGDDGILMFWDTRTGDCIHLVEEAHSSDVLSVSFSSLDGNVVATSSEDKSVKIWDRRNLSQPFQVFLGHSKDVLNVEWSPHDSGVLASGSADRRVIVWDMNRVGEPVSEEYKAEGPSEMRFLHGGHTSTVCDISWNPAEPFEIASVSEDNILQIWQMPQPE</sequence>
<dbReference type="AlphaFoldDB" id="I6ZUG3"/>
<dbReference type="OrthoDB" id="427795at2759"/>
<keyword evidence="9" id="KW-1185">Reference proteome</keyword>
<accession>I6ZUG3</accession>
<dbReference type="SMART" id="SM00320">
    <property type="entry name" value="WD40"/>
    <property type="match status" value="5"/>
</dbReference>
<gene>
    <name evidence="8" type="ordered locus">EROM_070700</name>
</gene>
<dbReference type="GO" id="GO:0016740">
    <property type="term" value="F:transferase activity"/>
    <property type="evidence" value="ECO:0007669"/>
    <property type="project" value="UniProtKB-KW"/>
</dbReference>
<feature type="domain" description="Histone-binding protein RBBP4-like N-terminal" evidence="7">
    <location>
        <begin position="13"/>
        <end position="82"/>
    </location>
</feature>
<dbReference type="PROSITE" id="PS50294">
    <property type="entry name" value="WD_REPEATS_REGION"/>
    <property type="match status" value="3"/>
</dbReference>
<dbReference type="SUPFAM" id="SSF50978">
    <property type="entry name" value="WD40 repeat-like"/>
    <property type="match status" value="1"/>
</dbReference>
<dbReference type="PRINTS" id="PR00320">
    <property type="entry name" value="GPROTEINBRPT"/>
</dbReference>
<keyword evidence="3" id="KW-0677">Repeat</keyword>
<feature type="repeat" description="WD" evidence="6">
    <location>
        <begin position="346"/>
        <end position="384"/>
    </location>
</feature>
<evidence type="ECO:0000259" key="7">
    <source>
        <dbReference type="Pfam" id="PF12265"/>
    </source>
</evidence>
<proteinExistence type="predicted"/>
<dbReference type="Gene3D" id="2.130.10.10">
    <property type="entry name" value="YVTN repeat-like/Quinoprotein amine dehydrogenase"/>
    <property type="match status" value="1"/>
</dbReference>
<evidence type="ECO:0000256" key="5">
    <source>
        <dbReference type="ARBA" id="ARBA00023242"/>
    </source>
</evidence>
<dbReference type="RefSeq" id="XP_009264818.1">
    <property type="nucleotide sequence ID" value="XM_009266543.1"/>
</dbReference>
<evidence type="ECO:0000256" key="3">
    <source>
        <dbReference type="ARBA" id="ARBA00022737"/>
    </source>
</evidence>
<keyword evidence="2 6" id="KW-0853">WD repeat</keyword>
<dbReference type="PANTHER" id="PTHR22850">
    <property type="entry name" value="WD40 REPEAT FAMILY"/>
    <property type="match status" value="1"/>
</dbReference>
<dbReference type="HOGENOM" id="CLU_020445_3_1_1"/>
<comment type="subcellular location">
    <subcellularLocation>
        <location evidence="1">Nucleus</location>
    </subcellularLocation>
</comment>
<dbReference type="Pfam" id="PF00400">
    <property type="entry name" value="WD40"/>
    <property type="match status" value="4"/>
</dbReference>
<dbReference type="Proteomes" id="UP000010094">
    <property type="component" value="Chromosome VII"/>
</dbReference>
<dbReference type="PROSITE" id="PS50082">
    <property type="entry name" value="WD_REPEATS_2"/>
    <property type="match status" value="4"/>
</dbReference>
<evidence type="ECO:0000256" key="6">
    <source>
        <dbReference type="PROSITE-ProRule" id="PRU00221"/>
    </source>
</evidence>
<reference evidence="8 9" key="1">
    <citation type="journal article" date="2012" name="Proc. Natl. Acad. Sci. U.S.A.">
        <title>Gain and loss of multiple functionally related, horizontally transferred genes in the reduced genomes of two microsporidian parasites.</title>
        <authorList>
            <person name="Pombert J.-F."/>
            <person name="Selman M."/>
            <person name="Burki F."/>
            <person name="Bardell F.T."/>
            <person name="Farinelli L."/>
            <person name="Solter L.F."/>
            <person name="Whitman D.W."/>
            <person name="Weiss L.M."/>
            <person name="Corradi N."/>
            <person name="Keeling P.J."/>
        </authorList>
    </citation>
    <scope>NUCLEOTIDE SEQUENCE [LARGE SCALE GENOMIC DNA]</scope>
    <source>
        <strain evidence="8 9">SJ-2008</strain>
    </source>
</reference>
<keyword evidence="5" id="KW-0539">Nucleus</keyword>
<evidence type="ECO:0000256" key="1">
    <source>
        <dbReference type="ARBA" id="ARBA00004123"/>
    </source>
</evidence>
<dbReference type="InterPro" id="IPR019775">
    <property type="entry name" value="WD40_repeat_CS"/>
</dbReference>
<evidence type="ECO:0000256" key="4">
    <source>
        <dbReference type="ARBA" id="ARBA00022853"/>
    </source>
</evidence>
<name>I6ZUG3_ENCRO</name>
<dbReference type="Pfam" id="PF12265">
    <property type="entry name" value="CAF1C_H4-bd"/>
    <property type="match status" value="1"/>
</dbReference>
<evidence type="ECO:0000256" key="2">
    <source>
        <dbReference type="ARBA" id="ARBA00022574"/>
    </source>
</evidence>
<dbReference type="VEuPathDB" id="MicrosporidiaDB:EROM_070700"/>
<dbReference type="GO" id="GO:0006325">
    <property type="term" value="P:chromatin organization"/>
    <property type="evidence" value="ECO:0007669"/>
    <property type="project" value="UniProtKB-KW"/>
</dbReference>
<dbReference type="GeneID" id="20521629"/>
<dbReference type="GO" id="GO:0005634">
    <property type="term" value="C:nucleus"/>
    <property type="evidence" value="ECO:0007669"/>
    <property type="project" value="UniProtKB-SubCell"/>
</dbReference>
<keyword evidence="4" id="KW-0156">Chromatin regulator</keyword>
<dbReference type="InterPro" id="IPR036322">
    <property type="entry name" value="WD40_repeat_dom_sf"/>
</dbReference>
<dbReference type="InterPro" id="IPR050459">
    <property type="entry name" value="WD_repeat_RBAP46/RBAP48/MSI1"/>
</dbReference>
<dbReference type="InterPro" id="IPR001680">
    <property type="entry name" value="WD40_rpt"/>
</dbReference>
<evidence type="ECO:0000313" key="8">
    <source>
        <dbReference type="EMBL" id="AFN83321.1"/>
    </source>
</evidence>
<dbReference type="InterPro" id="IPR015943">
    <property type="entry name" value="WD40/YVTN_repeat-like_dom_sf"/>
</dbReference>
<feature type="repeat" description="WD" evidence="6">
    <location>
        <begin position="201"/>
        <end position="243"/>
    </location>
</feature>